<evidence type="ECO:0000256" key="1">
    <source>
        <dbReference type="SAM" id="SignalP"/>
    </source>
</evidence>
<keyword evidence="3" id="KW-1185">Reference proteome</keyword>
<gene>
    <name evidence="2" type="ORF">ACFQNJ_11995</name>
</gene>
<dbReference type="RefSeq" id="WP_382257586.1">
    <property type="nucleotide sequence ID" value="NZ_JBHTBX010000007.1"/>
</dbReference>
<organism evidence="2 3">
    <name type="scientific">Hydrogenophaga bisanensis</name>
    <dbReference type="NCBI Taxonomy" id="439611"/>
    <lineage>
        <taxon>Bacteria</taxon>
        <taxon>Pseudomonadati</taxon>
        <taxon>Pseudomonadota</taxon>
        <taxon>Betaproteobacteria</taxon>
        <taxon>Burkholderiales</taxon>
        <taxon>Comamonadaceae</taxon>
        <taxon>Hydrogenophaga</taxon>
    </lineage>
</organism>
<reference evidence="3" key="1">
    <citation type="journal article" date="2019" name="Int. J. Syst. Evol. Microbiol.">
        <title>The Global Catalogue of Microorganisms (GCM) 10K type strain sequencing project: providing services to taxonomists for standard genome sequencing and annotation.</title>
        <authorList>
            <consortium name="The Broad Institute Genomics Platform"/>
            <consortium name="The Broad Institute Genome Sequencing Center for Infectious Disease"/>
            <person name="Wu L."/>
            <person name="Ma J."/>
        </authorList>
    </citation>
    <scope>NUCLEOTIDE SEQUENCE [LARGE SCALE GENOMIC DNA]</scope>
    <source>
        <strain evidence="3">CCUG 54518</strain>
    </source>
</reference>
<feature type="chain" id="PRO_5047540866" description="Pnap3591-like protein" evidence="1">
    <location>
        <begin position="22"/>
        <end position="151"/>
    </location>
</feature>
<evidence type="ECO:0000313" key="3">
    <source>
        <dbReference type="Proteomes" id="UP001596495"/>
    </source>
</evidence>
<name>A0ABW2RAW3_9BURK</name>
<evidence type="ECO:0000313" key="2">
    <source>
        <dbReference type="EMBL" id="MFC7435228.1"/>
    </source>
</evidence>
<dbReference type="Proteomes" id="UP001596495">
    <property type="component" value="Unassembled WGS sequence"/>
</dbReference>
<accession>A0ABW2RAW3</accession>
<feature type="signal peptide" evidence="1">
    <location>
        <begin position="1"/>
        <end position="21"/>
    </location>
</feature>
<keyword evidence="1" id="KW-0732">Signal</keyword>
<evidence type="ECO:0008006" key="4">
    <source>
        <dbReference type="Google" id="ProtNLM"/>
    </source>
</evidence>
<proteinExistence type="predicted"/>
<comment type="caution">
    <text evidence="2">The sequence shown here is derived from an EMBL/GenBank/DDBJ whole genome shotgun (WGS) entry which is preliminary data.</text>
</comment>
<sequence length="151" mass="17275">MTGRTAALALVLWMCASATHAGSYRLDDSLTHTVPANVQMQWRPFVRGERDSGMEAWVRVNVRIDTREWVGRPGQVYLVLDRDDTSAIEAEWTTEGRLLPGRIQSGERTLVYSGTLTTATLEDQFVMRLRSLSDWRGNTRRLNFHFEFDTP</sequence>
<dbReference type="EMBL" id="JBHTBX010000007">
    <property type="protein sequence ID" value="MFC7435228.1"/>
    <property type="molecule type" value="Genomic_DNA"/>
</dbReference>
<protein>
    <recommendedName>
        <fullName evidence="4">Pnap3591-like protein</fullName>
    </recommendedName>
</protein>